<dbReference type="AlphaFoldDB" id="A0A852YV43"/>
<dbReference type="InterPro" id="IPR029063">
    <property type="entry name" value="SAM-dependent_MTases_sf"/>
</dbReference>
<name>A0A852YV43_9ACTN</name>
<gene>
    <name evidence="2" type="ORF">FHR84_000753</name>
</gene>
<dbReference type="Pfam" id="PF04672">
    <property type="entry name" value="Methyltransf_19"/>
    <property type="match status" value="1"/>
</dbReference>
<accession>A0A852YV43</accession>
<proteinExistence type="predicted"/>
<evidence type="ECO:0000256" key="1">
    <source>
        <dbReference type="SAM" id="MobiDB-lite"/>
    </source>
</evidence>
<evidence type="ECO:0000313" key="2">
    <source>
        <dbReference type="EMBL" id="NYH77439.1"/>
    </source>
</evidence>
<evidence type="ECO:0008006" key="4">
    <source>
        <dbReference type="Google" id="ProtNLM"/>
    </source>
</evidence>
<dbReference type="SUPFAM" id="SSF53335">
    <property type="entry name" value="S-adenosyl-L-methionine-dependent methyltransferases"/>
    <property type="match status" value="1"/>
</dbReference>
<dbReference type="Proteomes" id="UP000548304">
    <property type="component" value="Unassembled WGS sequence"/>
</dbReference>
<organism evidence="2 3">
    <name type="scientific">Actinopolyspora biskrensis</name>
    <dbReference type="NCBI Taxonomy" id="1470178"/>
    <lineage>
        <taxon>Bacteria</taxon>
        <taxon>Bacillati</taxon>
        <taxon>Actinomycetota</taxon>
        <taxon>Actinomycetes</taxon>
        <taxon>Actinopolysporales</taxon>
        <taxon>Actinopolysporaceae</taxon>
        <taxon>Actinopolyspora</taxon>
    </lineage>
</organism>
<comment type="caution">
    <text evidence="2">The sequence shown here is derived from an EMBL/GenBank/DDBJ whole genome shotgun (WGS) entry which is preliminary data.</text>
</comment>
<dbReference type="Gene3D" id="3.40.50.150">
    <property type="entry name" value="Vaccinia Virus protein VP39"/>
    <property type="match status" value="1"/>
</dbReference>
<dbReference type="PIRSF" id="PIRSF017393">
    <property type="entry name" value="MTase_SAV2177"/>
    <property type="match status" value="1"/>
</dbReference>
<protein>
    <recommendedName>
        <fullName evidence="4">S-adenosyl methyltransferase</fullName>
    </recommendedName>
</protein>
<reference evidence="2 3" key="1">
    <citation type="submission" date="2020-07" db="EMBL/GenBank/DDBJ databases">
        <title>Genomic Encyclopedia of Type Strains, Phase III (KMG-III): the genomes of soil and plant-associated and newly described type strains.</title>
        <authorList>
            <person name="Whitman W."/>
        </authorList>
    </citation>
    <scope>NUCLEOTIDE SEQUENCE [LARGE SCALE GENOMIC DNA]</scope>
    <source>
        <strain evidence="2 3">CECT 8576</strain>
    </source>
</reference>
<dbReference type="RefSeq" id="WP_179533976.1">
    <property type="nucleotide sequence ID" value="NZ_JACBYW010000001.1"/>
</dbReference>
<keyword evidence="3" id="KW-1185">Reference proteome</keyword>
<evidence type="ECO:0000313" key="3">
    <source>
        <dbReference type="Proteomes" id="UP000548304"/>
    </source>
</evidence>
<feature type="region of interest" description="Disordered" evidence="1">
    <location>
        <begin position="1"/>
        <end position="23"/>
    </location>
</feature>
<dbReference type="InterPro" id="IPR006764">
    <property type="entry name" value="SAM_dep_MeTrfase_SAV2177_type"/>
</dbReference>
<dbReference type="EMBL" id="JACBYW010000001">
    <property type="protein sequence ID" value="NYH77439.1"/>
    <property type="molecule type" value="Genomic_DNA"/>
</dbReference>
<sequence length="282" mass="30744">MEGNPGSDDARYADQAPTGEVDHSAPNIARMYDYLLGGAANFEVDRNAAEEFNASVPGNVEWAYSHARSNRAFLGRAVRYCVNRGIDQFLDLGSGVPTKGNVHEIAQQYDPHARVAYVDVEPIAVHHARQLLDGRSRVTVTRADARYPEQVLSAPGVTGLLDFTRPVAVLAVALLEVLGEVDPVELVAAYRKACAPGSVLVLSHMTQLSLTDAQVDAFRAMMASTPTPHVRFISREQLDRVGAGYQWVEPGVVPLDHWRPERSVSDEQARRANSYAAVGVLD</sequence>